<dbReference type="Proteomes" id="UP000184386">
    <property type="component" value="Unassembled WGS sequence"/>
</dbReference>
<name>A0A1M6W4L6_9FIRM</name>
<feature type="transmembrane region" description="Helical" evidence="1">
    <location>
        <begin position="80"/>
        <end position="103"/>
    </location>
</feature>
<keyword evidence="1" id="KW-1133">Transmembrane helix</keyword>
<accession>A0A1M6W4L6</accession>
<feature type="transmembrane region" description="Helical" evidence="1">
    <location>
        <begin position="6"/>
        <end position="32"/>
    </location>
</feature>
<keyword evidence="3" id="KW-1185">Reference proteome</keyword>
<feature type="transmembrane region" description="Helical" evidence="1">
    <location>
        <begin position="41"/>
        <end position="60"/>
    </location>
</feature>
<dbReference type="OrthoDB" id="3174396at2"/>
<keyword evidence="1" id="KW-0472">Membrane</keyword>
<dbReference type="AlphaFoldDB" id="A0A1M6W4L6"/>
<feature type="transmembrane region" description="Helical" evidence="1">
    <location>
        <begin position="124"/>
        <end position="145"/>
    </location>
</feature>
<evidence type="ECO:0000313" key="2">
    <source>
        <dbReference type="EMBL" id="SHK88704.1"/>
    </source>
</evidence>
<reference evidence="2 3" key="1">
    <citation type="submission" date="2016-11" db="EMBL/GenBank/DDBJ databases">
        <authorList>
            <person name="Jaros S."/>
            <person name="Januszkiewicz K."/>
            <person name="Wedrychowicz H."/>
        </authorList>
    </citation>
    <scope>NUCLEOTIDE SEQUENCE [LARGE SCALE GENOMIC DNA]</scope>
    <source>
        <strain evidence="2 3">DSM 15929</strain>
    </source>
</reference>
<dbReference type="EMBL" id="FRAC01000019">
    <property type="protein sequence ID" value="SHK88704.1"/>
    <property type="molecule type" value="Genomic_DNA"/>
</dbReference>
<feature type="transmembrane region" description="Helical" evidence="1">
    <location>
        <begin position="151"/>
        <end position="175"/>
    </location>
</feature>
<feature type="transmembrane region" description="Helical" evidence="1">
    <location>
        <begin position="196"/>
        <end position="218"/>
    </location>
</feature>
<proteinExistence type="predicted"/>
<sequence>MEILNFIHNLLWLGVPDVLKGLIIAILFVVLFKKAIKKHSFLFYIYPGFLFIWYCTYGILELCKVDLYGLIGKTILWKLLWLPHSYALDTVVGIGFIFIVMYIGVLPKWKIVKELYPIRKEMSIIGGLILVGHGVMRLTTMKWAWGDAAELNLLLIFSYGILGLVLLVLIFIPWITSFDFLRKAMPAKKWKKLQTYTSVPLIILICIFGITINLGWGFSILPDLSVSLWDVKEAADGTAISDLSQGYQVAADFLAARVYLLLLIGYVWLRIRKKDKGTIKQAIVH</sequence>
<evidence type="ECO:0000256" key="1">
    <source>
        <dbReference type="SAM" id="Phobius"/>
    </source>
</evidence>
<dbReference type="RefSeq" id="WP_139241229.1">
    <property type="nucleotide sequence ID" value="NZ_FRAC01000019.1"/>
</dbReference>
<protein>
    <submittedName>
        <fullName evidence="2">Uncharacterized protein</fullName>
    </submittedName>
</protein>
<feature type="transmembrane region" description="Helical" evidence="1">
    <location>
        <begin position="249"/>
        <end position="269"/>
    </location>
</feature>
<gene>
    <name evidence="2" type="ORF">SAMN02745136_03582</name>
</gene>
<organism evidence="2 3">
    <name type="scientific">Anaerocolumna jejuensis DSM 15929</name>
    <dbReference type="NCBI Taxonomy" id="1121322"/>
    <lineage>
        <taxon>Bacteria</taxon>
        <taxon>Bacillati</taxon>
        <taxon>Bacillota</taxon>
        <taxon>Clostridia</taxon>
        <taxon>Lachnospirales</taxon>
        <taxon>Lachnospiraceae</taxon>
        <taxon>Anaerocolumna</taxon>
    </lineage>
</organism>
<keyword evidence="1" id="KW-0812">Transmembrane</keyword>
<evidence type="ECO:0000313" key="3">
    <source>
        <dbReference type="Proteomes" id="UP000184386"/>
    </source>
</evidence>